<keyword evidence="3" id="KW-0175">Coiled coil</keyword>
<dbReference type="GO" id="GO:0005525">
    <property type="term" value="F:GTP binding"/>
    <property type="evidence" value="ECO:0007669"/>
    <property type="project" value="UniProtKB-KW"/>
</dbReference>
<proteinExistence type="predicted"/>
<accession>D2V9K7</accession>
<keyword evidence="2" id="KW-0342">GTP-binding</keyword>
<sequence>MSLILGLNDDMYRVIFSFLEIDFIQECMRLVHTSFNILIIEDETIQQQYLLKKVHKMSQDPDKTQSNVHYRTPLYNRYQMESFYSPYFRVEKDYHQAFQRLKREFHRKMEETEEQRRSLASNRYLTKKDIYHHYEEIKSTVNETHFELLRENISKEDNDGKPVLKLIINGDGGAGKTSLLQYLGYGQMFEYFTALDACISYSIKSNNSEKQEVIRQEDIVMLSSFENIQYKWIPEIKHHMPDTPIMLMGCKIDLRKNPLSLKQMKFRNFSKPISFEEGELMARSSGCCTYVESSALTGEGNMTDFAEIAFKTLIYYRNKSLLFPGREKKCELM</sequence>
<protein>
    <submittedName>
        <fullName evidence="4">Rho family small GTPase</fullName>
    </submittedName>
</protein>
<dbReference type="GO" id="GO:0003924">
    <property type="term" value="F:GTPase activity"/>
    <property type="evidence" value="ECO:0007669"/>
    <property type="project" value="InterPro"/>
</dbReference>
<dbReference type="SUPFAM" id="SSF52540">
    <property type="entry name" value="P-loop containing nucleoside triphosphate hydrolases"/>
    <property type="match status" value="1"/>
</dbReference>
<dbReference type="PROSITE" id="PS51420">
    <property type="entry name" value="RHO"/>
    <property type="match status" value="1"/>
</dbReference>
<dbReference type="RefSeq" id="XP_002679223.1">
    <property type="nucleotide sequence ID" value="XM_002679177.1"/>
</dbReference>
<evidence type="ECO:0000313" key="4">
    <source>
        <dbReference type="EMBL" id="EFC46479.1"/>
    </source>
</evidence>
<gene>
    <name evidence="4" type="ORF">NAEGRDRAFT_65475</name>
</gene>
<dbReference type="InterPro" id="IPR001806">
    <property type="entry name" value="Small_GTPase"/>
</dbReference>
<dbReference type="InterPro" id="IPR027417">
    <property type="entry name" value="P-loop_NTPase"/>
</dbReference>
<dbReference type="InParanoid" id="D2V9K7"/>
<dbReference type="PANTHER" id="PTHR24072">
    <property type="entry name" value="RHO FAMILY GTPASE"/>
    <property type="match status" value="1"/>
</dbReference>
<feature type="coiled-coil region" evidence="3">
    <location>
        <begin position="95"/>
        <end position="122"/>
    </location>
</feature>
<dbReference type="GeneID" id="8859844"/>
<dbReference type="Pfam" id="PF00071">
    <property type="entry name" value="Ras"/>
    <property type="match status" value="1"/>
</dbReference>
<evidence type="ECO:0000256" key="2">
    <source>
        <dbReference type="ARBA" id="ARBA00023134"/>
    </source>
</evidence>
<keyword evidence="5" id="KW-1185">Reference proteome</keyword>
<dbReference type="SMART" id="SM00174">
    <property type="entry name" value="RHO"/>
    <property type="match status" value="1"/>
</dbReference>
<evidence type="ECO:0000313" key="5">
    <source>
        <dbReference type="Proteomes" id="UP000006671"/>
    </source>
</evidence>
<reference evidence="4 5" key="1">
    <citation type="journal article" date="2010" name="Cell">
        <title>The genome of Naegleria gruberi illuminates early eukaryotic versatility.</title>
        <authorList>
            <person name="Fritz-Laylin L.K."/>
            <person name="Prochnik S.E."/>
            <person name="Ginger M.L."/>
            <person name="Dacks J.B."/>
            <person name="Carpenter M.L."/>
            <person name="Field M.C."/>
            <person name="Kuo A."/>
            <person name="Paredez A."/>
            <person name="Chapman J."/>
            <person name="Pham J."/>
            <person name="Shu S."/>
            <person name="Neupane R."/>
            <person name="Cipriano M."/>
            <person name="Mancuso J."/>
            <person name="Tu H."/>
            <person name="Salamov A."/>
            <person name="Lindquist E."/>
            <person name="Shapiro H."/>
            <person name="Lucas S."/>
            <person name="Grigoriev I.V."/>
            <person name="Cande W.Z."/>
            <person name="Fulton C."/>
            <person name="Rokhsar D.S."/>
            <person name="Dawson S.C."/>
        </authorList>
    </citation>
    <scope>NUCLEOTIDE SEQUENCE [LARGE SCALE GENOMIC DNA]</scope>
    <source>
        <strain evidence="4 5">NEG-M</strain>
    </source>
</reference>
<dbReference type="eggNOG" id="KOG0393">
    <property type="taxonomic scope" value="Eukaryota"/>
</dbReference>
<keyword evidence="1" id="KW-0547">Nucleotide-binding</keyword>
<dbReference type="KEGG" id="ngr:NAEGRDRAFT_65475"/>
<dbReference type="VEuPathDB" id="AmoebaDB:NAEGRDRAFT_65475"/>
<dbReference type="EMBL" id="GG738858">
    <property type="protein sequence ID" value="EFC46479.1"/>
    <property type="molecule type" value="Genomic_DNA"/>
</dbReference>
<name>D2V9K7_NAEGR</name>
<evidence type="ECO:0000256" key="3">
    <source>
        <dbReference type="SAM" id="Coils"/>
    </source>
</evidence>
<dbReference type="STRING" id="5762.D2V9K7"/>
<dbReference type="OrthoDB" id="10020961at2759"/>
<dbReference type="AlphaFoldDB" id="D2V9K7"/>
<dbReference type="InterPro" id="IPR003578">
    <property type="entry name" value="Small_GTPase_Rho"/>
</dbReference>
<organism evidence="5">
    <name type="scientific">Naegleria gruberi</name>
    <name type="common">Amoeba</name>
    <dbReference type="NCBI Taxonomy" id="5762"/>
    <lineage>
        <taxon>Eukaryota</taxon>
        <taxon>Discoba</taxon>
        <taxon>Heterolobosea</taxon>
        <taxon>Tetramitia</taxon>
        <taxon>Eutetramitia</taxon>
        <taxon>Vahlkampfiidae</taxon>
        <taxon>Naegleria</taxon>
    </lineage>
</organism>
<dbReference type="Proteomes" id="UP000006671">
    <property type="component" value="Unassembled WGS sequence"/>
</dbReference>
<dbReference type="SMART" id="SM00175">
    <property type="entry name" value="RAB"/>
    <property type="match status" value="1"/>
</dbReference>
<evidence type="ECO:0000256" key="1">
    <source>
        <dbReference type="ARBA" id="ARBA00022741"/>
    </source>
</evidence>
<dbReference type="GO" id="GO:0007264">
    <property type="term" value="P:small GTPase-mediated signal transduction"/>
    <property type="evidence" value="ECO:0007669"/>
    <property type="project" value="InterPro"/>
</dbReference>
<dbReference type="Gene3D" id="3.40.50.300">
    <property type="entry name" value="P-loop containing nucleotide triphosphate hydrolases"/>
    <property type="match status" value="1"/>
</dbReference>